<dbReference type="EMBL" id="CP015588">
    <property type="protein sequence ID" value="APY89754.1"/>
    <property type="molecule type" value="Genomic_DNA"/>
</dbReference>
<evidence type="ECO:0000256" key="3">
    <source>
        <dbReference type="ARBA" id="ARBA00011738"/>
    </source>
</evidence>
<dbReference type="Proteomes" id="UP000187191">
    <property type="component" value="Chromosome"/>
</dbReference>
<comment type="subcellular location">
    <subcellularLocation>
        <location evidence="1 8">Secreted</location>
    </subcellularLocation>
</comment>
<dbReference type="InterPro" id="IPR036819">
    <property type="entry name" value="Subtilisin_inhibitor-like_sf"/>
</dbReference>
<name>A0A1P8TQ68_9ACTN</name>
<dbReference type="InterPro" id="IPR000691">
    <property type="entry name" value="Prot_inh_I16_SSI"/>
</dbReference>
<evidence type="ECO:0000259" key="10">
    <source>
        <dbReference type="Pfam" id="PF00720"/>
    </source>
</evidence>
<evidence type="ECO:0000256" key="6">
    <source>
        <dbReference type="ARBA" id="ARBA00022900"/>
    </source>
</evidence>
<evidence type="ECO:0000256" key="5">
    <source>
        <dbReference type="ARBA" id="ARBA00022690"/>
    </source>
</evidence>
<evidence type="ECO:0000313" key="11">
    <source>
        <dbReference type="EMBL" id="APY89754.1"/>
    </source>
</evidence>
<gene>
    <name evidence="8" type="primary">sti</name>
    <name evidence="11" type="ORF">A7J05_32335</name>
    <name evidence="12" type="ORF">I8755_04610</name>
</gene>
<dbReference type="OrthoDB" id="3542626at2"/>
<proteinExistence type="inferred from homology"/>
<feature type="site" description="Reactive bond" evidence="8">
    <location>
        <begin position="104"/>
        <end position="105"/>
    </location>
</feature>
<dbReference type="EMBL" id="CP065959">
    <property type="protein sequence ID" value="QQC87766.1"/>
    <property type="molecule type" value="Genomic_DNA"/>
</dbReference>
<reference evidence="12 14" key="2">
    <citation type="submission" date="2020-12" db="EMBL/GenBank/DDBJ databases">
        <title>Identification and biosynthesis of polyene macrolides produced by Streptomyces alfalfae Men-myco-93-63.</title>
        <authorList>
            <person name="Liu D."/>
            <person name="Li Y."/>
            <person name="Liu L."/>
            <person name="Han X."/>
            <person name="Shen F."/>
        </authorList>
    </citation>
    <scope>NUCLEOTIDE SEQUENCE [LARGE SCALE GENOMIC DNA]</scope>
    <source>
        <strain evidence="12 14">Men-myco-93-63</strain>
    </source>
</reference>
<comment type="function">
    <text evidence="8">Strong inhibitor of bacterial serine proteases such as subtilisin.</text>
</comment>
<evidence type="ECO:0000256" key="4">
    <source>
        <dbReference type="ARBA" id="ARBA00022525"/>
    </source>
</evidence>
<dbReference type="Pfam" id="PF00720">
    <property type="entry name" value="SSI"/>
    <property type="match status" value="1"/>
</dbReference>
<dbReference type="GO" id="GO:0004867">
    <property type="term" value="F:serine-type endopeptidase inhibitor activity"/>
    <property type="evidence" value="ECO:0007669"/>
    <property type="project" value="UniProtKB-UniRule"/>
</dbReference>
<dbReference type="AlphaFoldDB" id="A0A1P8TQ68"/>
<keyword evidence="8" id="KW-0732">Signal</keyword>
<dbReference type="PROSITE" id="PS00999">
    <property type="entry name" value="SSI"/>
    <property type="match status" value="1"/>
</dbReference>
<organism evidence="12 14">
    <name type="scientific">Streptomyces alfalfae</name>
    <dbReference type="NCBI Taxonomy" id="1642299"/>
    <lineage>
        <taxon>Bacteria</taxon>
        <taxon>Bacillati</taxon>
        <taxon>Actinomycetota</taxon>
        <taxon>Actinomycetes</taxon>
        <taxon>Kitasatosporales</taxon>
        <taxon>Streptomycetaceae</taxon>
        <taxon>Streptomyces</taxon>
    </lineage>
</organism>
<dbReference type="Proteomes" id="UP000596130">
    <property type="component" value="Chromosome"/>
</dbReference>
<evidence type="ECO:0000256" key="7">
    <source>
        <dbReference type="ARBA" id="ARBA00023157"/>
    </source>
</evidence>
<sequence length="146" mass="14587" precursor="true">MRRTLKAVGAAAAAATCVLAATSGTAHAEAPKQAALYAPSALVLTVGQGEDATSTAVERAVTLTCAPRPGGTHPAAAAACAELTKTGGQFAQLVGSTSDVVCTKEWRPVTVSVTGVWSGKHVGWSTTFANRCEMKAGLGEGAALAF</sequence>
<feature type="domain" description="Subtilisin inhibitor" evidence="10">
    <location>
        <begin position="38"/>
        <end position="130"/>
    </location>
</feature>
<protein>
    <recommendedName>
        <fullName evidence="8">Probable subtilase-type protease inhibitor</fullName>
    </recommendedName>
</protein>
<dbReference type="InterPro" id="IPR020054">
    <property type="entry name" value="Prot_inh_SSI_I16_CS"/>
</dbReference>
<reference evidence="11 13" key="1">
    <citation type="submission" date="2016-05" db="EMBL/GenBank/DDBJ databases">
        <authorList>
            <person name="Gu J."/>
        </authorList>
    </citation>
    <scope>NUCLEOTIDE SEQUENCE [LARGE SCALE GENOMIC DNA]</scope>
    <source>
        <strain evidence="11 13">ACCC40021</strain>
    </source>
</reference>
<dbReference type="PRINTS" id="PR00294">
    <property type="entry name" value="SSBTLNINHBTR"/>
</dbReference>
<dbReference type="RefSeq" id="WP_076687514.1">
    <property type="nucleotide sequence ID" value="NZ_CP015588.1"/>
</dbReference>
<feature type="disulfide bond" evidence="8">
    <location>
        <begin position="102"/>
        <end position="132"/>
    </location>
</feature>
<evidence type="ECO:0000256" key="8">
    <source>
        <dbReference type="HAMAP-Rule" id="MF_00778"/>
    </source>
</evidence>
<dbReference type="InterPro" id="IPR023549">
    <property type="entry name" value="Subtilisin_inhibitor"/>
</dbReference>
<evidence type="ECO:0000256" key="1">
    <source>
        <dbReference type="ARBA" id="ARBA00004613"/>
    </source>
</evidence>
<keyword evidence="5 8" id="KW-0646">Protease inhibitor</keyword>
<dbReference type="KEGG" id="ssia:A7J05_32335"/>
<evidence type="ECO:0000256" key="9">
    <source>
        <dbReference type="RuleBase" id="RU003471"/>
    </source>
</evidence>
<accession>A0A1P8TQ68</accession>
<dbReference type="Gene3D" id="3.30.350.10">
    <property type="entry name" value="Subtilisin inhibitor-like"/>
    <property type="match status" value="1"/>
</dbReference>
<feature type="signal peptide" evidence="8">
    <location>
        <begin position="1"/>
        <end position="28"/>
    </location>
</feature>
<evidence type="ECO:0000313" key="12">
    <source>
        <dbReference type="EMBL" id="QQC87766.1"/>
    </source>
</evidence>
<dbReference type="HAMAP" id="MF_00778">
    <property type="entry name" value="SSI"/>
    <property type="match status" value="1"/>
</dbReference>
<feature type="disulfide bond" evidence="8">
    <location>
        <begin position="65"/>
        <end position="80"/>
    </location>
</feature>
<keyword evidence="4 8" id="KW-0964">Secreted</keyword>
<comment type="subunit">
    <text evidence="3 8">Homodimer.</text>
</comment>
<evidence type="ECO:0000256" key="2">
    <source>
        <dbReference type="ARBA" id="ARBA00010472"/>
    </source>
</evidence>
<keyword evidence="7 8" id="KW-1015">Disulfide bond</keyword>
<keyword evidence="13" id="KW-1185">Reference proteome</keyword>
<comment type="similarity">
    <text evidence="2 8 9">Belongs to the protease inhibitor I16 (SSI) family.</text>
</comment>
<dbReference type="SUPFAM" id="SSF55399">
    <property type="entry name" value="Subtilisin inhibitor"/>
    <property type="match status" value="1"/>
</dbReference>
<feature type="chain" id="PRO_5043059229" description="Probable subtilase-type protease inhibitor" evidence="8">
    <location>
        <begin position="29"/>
        <end position="146"/>
    </location>
</feature>
<evidence type="ECO:0000313" key="14">
    <source>
        <dbReference type="Proteomes" id="UP000596130"/>
    </source>
</evidence>
<evidence type="ECO:0000313" key="13">
    <source>
        <dbReference type="Proteomes" id="UP000187191"/>
    </source>
</evidence>
<dbReference type="GO" id="GO:0005576">
    <property type="term" value="C:extracellular region"/>
    <property type="evidence" value="ECO:0007669"/>
    <property type="project" value="UniProtKB-SubCell"/>
</dbReference>
<keyword evidence="6 8" id="KW-0722">Serine protease inhibitor</keyword>